<keyword evidence="2" id="KW-1185">Reference proteome</keyword>
<protein>
    <submittedName>
        <fullName evidence="1">Uncharacterized protein</fullName>
    </submittedName>
</protein>
<evidence type="ECO:0000313" key="2">
    <source>
        <dbReference type="Proteomes" id="UP000294673"/>
    </source>
</evidence>
<organismHost>
    <name type="scientific">Escherichia coli</name>
    <dbReference type="NCBI Taxonomy" id="562"/>
</organismHost>
<name>A0A482GDL6_BPGOS</name>
<evidence type="ECO:0000313" key="1">
    <source>
        <dbReference type="EMBL" id="QBO63871.1"/>
    </source>
</evidence>
<reference evidence="1 2" key="1">
    <citation type="submission" date="2018-12" db="EMBL/GenBank/DDBJ databases">
        <title>Still something new to discover - new insights into E. coli phage diversity and taxonomy.</title>
        <authorList>
            <person name="Korf I.H.E."/>
            <person name="Adriaennsens E."/>
            <person name="Dreiseikelmann B."/>
            <person name="Kropinski A."/>
            <person name="Nimtz M."/>
            <person name="Meier-Kolthoff J.P."/>
            <person name="Rohde M."/>
            <person name="van Raaij M."/>
            <person name="Wittmann J."/>
        </authorList>
    </citation>
    <scope>NUCLEOTIDE SEQUENCE [LARGE SCALE GENOMIC DNA]</scope>
</reference>
<sequence>MTPREYFLYAMREGHYRYLEWINDAFAFTEGGAEKYQPKLRRQGNVVTVTIDGEEHQWETEPTKPLLSFWEPLELAPGDLPSVKNTTTTTFGEALFNMYVLYDAFGIQIEYQAGRLTSGTLESLIAPRVADDPEEGIPDPNERPIGPLYASEVKKFTNNISALTAINRLIVPSMSDKALTVDDDIIAYRDKELARLQEEGKFTPEELIKLEATLTKMDKESFKGDESEGFYINPGKSFGNTRKKTHIMMGVEADFVDPGKRNVITHSLAEGMRVDHWAEYNNSARAGSFSRGALTALAGQTAKESQRATQNLKITMDDCGTQEHILFTVNRDHIKDKLLVGRYMIDGAALKLIDAELLASLEGQTIKLRDPQRCKAGPLEYCATCCGNAMAPTPDAIGAEITGVNNVFMNTMMKAMHNASVSLAPYDPELYIS</sequence>
<proteinExistence type="predicted"/>
<accession>A0A482GDL6</accession>
<gene>
    <name evidence="1" type="ORF">Goslar_00078</name>
</gene>
<dbReference type="EMBL" id="MK327938">
    <property type="protein sequence ID" value="QBO63871.1"/>
    <property type="molecule type" value="Genomic_DNA"/>
</dbReference>
<organism evidence="1 2">
    <name type="scientific">Escherichia phage vB_EcoM_Goslar</name>
    <dbReference type="NCBI Taxonomy" id="2502409"/>
    <lineage>
        <taxon>Viruses</taxon>
        <taxon>Duplodnaviria</taxon>
        <taxon>Heunggongvirae</taxon>
        <taxon>Uroviricota</taxon>
        <taxon>Caudoviricetes</taxon>
        <taxon>Chimalliviridae</taxon>
        <taxon>Goslarvirus</taxon>
        <taxon>Goslarvirus goslar</taxon>
    </lineage>
</organism>
<dbReference type="Proteomes" id="UP000294673">
    <property type="component" value="Segment"/>
</dbReference>